<feature type="signal peptide" evidence="1">
    <location>
        <begin position="1"/>
        <end position="35"/>
    </location>
</feature>
<dbReference type="OrthoDB" id="4377755at2"/>
<name>A0A243Q2P0_9ACTN</name>
<protein>
    <submittedName>
        <fullName evidence="2">Uncharacterized protein</fullName>
    </submittedName>
</protein>
<keyword evidence="1" id="KW-0732">Signal</keyword>
<gene>
    <name evidence="2" type="ORF">CA982_26040</name>
</gene>
<feature type="chain" id="PRO_5012150811" evidence="1">
    <location>
        <begin position="36"/>
        <end position="137"/>
    </location>
</feature>
<dbReference type="Proteomes" id="UP000194632">
    <property type="component" value="Unassembled WGS sequence"/>
</dbReference>
<keyword evidence="3" id="KW-1185">Reference proteome</keyword>
<organism evidence="2 3">
    <name type="scientific">Gordonia lacunae</name>
    <dbReference type="NCBI Taxonomy" id="417102"/>
    <lineage>
        <taxon>Bacteria</taxon>
        <taxon>Bacillati</taxon>
        <taxon>Actinomycetota</taxon>
        <taxon>Actinomycetes</taxon>
        <taxon>Mycobacteriales</taxon>
        <taxon>Gordoniaceae</taxon>
        <taxon>Gordonia</taxon>
    </lineage>
</organism>
<reference evidence="2 3" key="1">
    <citation type="submission" date="2017-05" db="EMBL/GenBank/DDBJ databases">
        <title>Biotechnological potential of actinobacteria isolated from South African environments.</title>
        <authorList>
            <person name="Le Roes-Hill M."/>
            <person name="Prins A."/>
            <person name="Durrell K.A."/>
        </authorList>
    </citation>
    <scope>NUCLEOTIDE SEQUENCE [LARGE SCALE GENOMIC DNA]</scope>
    <source>
        <strain evidence="2">BS2</strain>
    </source>
</reference>
<evidence type="ECO:0000256" key="1">
    <source>
        <dbReference type="SAM" id="SignalP"/>
    </source>
</evidence>
<dbReference type="RefSeq" id="WP_086537951.1">
    <property type="nucleotide sequence ID" value="NZ_NGFO01000071.1"/>
</dbReference>
<sequence>MRSVSIKRIGAGVCAAAAIAAASAGITSGAGSAHAVEVQQDNRYTVLWLTHAETRQAADMGLVRFLDQPGIIEHTSVIVRADSQFQYLRTNEGGRRYFHGSKQQLVAEAAARPGGRIGVYLDRTQPNRPIGITQYWP</sequence>
<comment type="caution">
    <text evidence="2">The sequence shown here is derived from an EMBL/GenBank/DDBJ whole genome shotgun (WGS) entry which is preliminary data.</text>
</comment>
<dbReference type="EMBL" id="NGFO01000071">
    <property type="protein sequence ID" value="OUC75530.1"/>
    <property type="molecule type" value="Genomic_DNA"/>
</dbReference>
<feature type="non-terminal residue" evidence="2">
    <location>
        <position position="137"/>
    </location>
</feature>
<evidence type="ECO:0000313" key="2">
    <source>
        <dbReference type="EMBL" id="OUC75530.1"/>
    </source>
</evidence>
<proteinExistence type="predicted"/>
<evidence type="ECO:0000313" key="3">
    <source>
        <dbReference type="Proteomes" id="UP000194632"/>
    </source>
</evidence>
<dbReference type="AlphaFoldDB" id="A0A243Q2P0"/>
<accession>A0A243Q2P0</accession>